<dbReference type="Gene3D" id="2.10.109.10">
    <property type="entry name" value="Umud Fragment, subunit A"/>
    <property type="match status" value="1"/>
</dbReference>
<accession>A0A840TQ84</accession>
<proteinExistence type="predicted"/>
<dbReference type="InterPro" id="IPR001387">
    <property type="entry name" value="Cro/C1-type_HTH"/>
</dbReference>
<dbReference type="Pfam" id="PF01381">
    <property type="entry name" value="HTH_3"/>
    <property type="match status" value="1"/>
</dbReference>
<dbReference type="AlphaFoldDB" id="A0A840TQ84"/>
<gene>
    <name evidence="3" type="ORF">HNQ92_000030</name>
</gene>
<feature type="domain" description="HTH cro/C1-type" evidence="2">
    <location>
        <begin position="6"/>
        <end position="60"/>
    </location>
</feature>
<dbReference type="SUPFAM" id="SSF47413">
    <property type="entry name" value="lambda repressor-like DNA-binding domains"/>
    <property type="match status" value="1"/>
</dbReference>
<dbReference type="SMART" id="SM00530">
    <property type="entry name" value="HTH_XRE"/>
    <property type="match status" value="1"/>
</dbReference>
<comment type="caution">
    <text evidence="3">The sequence shown here is derived from an EMBL/GenBank/DDBJ whole genome shotgun (WGS) entry which is preliminary data.</text>
</comment>
<name>A0A840TQ84_9BACT</name>
<dbReference type="SUPFAM" id="SSF51306">
    <property type="entry name" value="LexA/Signal peptidase"/>
    <property type="match status" value="1"/>
</dbReference>
<dbReference type="InterPro" id="IPR036286">
    <property type="entry name" value="LexA/Signal_pep-like_sf"/>
</dbReference>
<dbReference type="GO" id="GO:0003677">
    <property type="term" value="F:DNA binding"/>
    <property type="evidence" value="ECO:0007669"/>
    <property type="project" value="UniProtKB-KW"/>
</dbReference>
<evidence type="ECO:0000256" key="1">
    <source>
        <dbReference type="ARBA" id="ARBA00023125"/>
    </source>
</evidence>
<keyword evidence="4" id="KW-1185">Reference proteome</keyword>
<dbReference type="CDD" id="cd06529">
    <property type="entry name" value="S24_LexA-like"/>
    <property type="match status" value="1"/>
</dbReference>
<reference evidence="3 4" key="1">
    <citation type="submission" date="2020-08" db="EMBL/GenBank/DDBJ databases">
        <title>Genomic Encyclopedia of Type Strains, Phase IV (KMG-IV): sequencing the most valuable type-strain genomes for metagenomic binning, comparative biology and taxonomic classification.</title>
        <authorList>
            <person name="Goeker M."/>
        </authorList>
    </citation>
    <scope>NUCLEOTIDE SEQUENCE [LARGE SCALE GENOMIC DNA]</scope>
    <source>
        <strain evidence="3 4">DSM 105074</strain>
    </source>
</reference>
<sequence length="265" mass="30733">MLSKNLAYLRKNQHLTQEVLAHKLDINRTTYASYEKGTSEPSASLLIKIADFFKVDIDDLVRANLDLPIFQQPRQIARLLDSNVRVITITLDNQQRENIQYVPEATVSNYLVNHNNPEFIRQLPHFQIPRVGEGIYRAFDIQDDSMPPLNNGSIIIGRFVEREHDLKSGNRYVLLIKEKGIQFKKIIHDEGKRARQTSLRLILASDNPGFMPYTIDLNDILEAWEMIAFIGFSDAYQDRVYLLNERLQLLEQKLNQIVVPQRDTT</sequence>
<dbReference type="InterPro" id="IPR039418">
    <property type="entry name" value="LexA-like"/>
</dbReference>
<dbReference type="RefSeq" id="WP_184169243.1">
    <property type="nucleotide sequence ID" value="NZ_JACHGF010000001.1"/>
</dbReference>
<evidence type="ECO:0000313" key="3">
    <source>
        <dbReference type="EMBL" id="MBB5281909.1"/>
    </source>
</evidence>
<dbReference type="Proteomes" id="UP000557307">
    <property type="component" value="Unassembled WGS sequence"/>
</dbReference>
<dbReference type="PANTHER" id="PTHR46558:SF11">
    <property type="entry name" value="HTH-TYPE TRANSCRIPTIONAL REGULATOR XRE"/>
    <property type="match status" value="1"/>
</dbReference>
<evidence type="ECO:0000259" key="2">
    <source>
        <dbReference type="PROSITE" id="PS50943"/>
    </source>
</evidence>
<dbReference type="CDD" id="cd00093">
    <property type="entry name" value="HTH_XRE"/>
    <property type="match status" value="1"/>
</dbReference>
<keyword evidence="1" id="KW-0238">DNA-binding</keyword>
<organism evidence="3 4">
    <name type="scientific">Rhabdobacter roseus</name>
    <dbReference type="NCBI Taxonomy" id="1655419"/>
    <lineage>
        <taxon>Bacteria</taxon>
        <taxon>Pseudomonadati</taxon>
        <taxon>Bacteroidota</taxon>
        <taxon>Cytophagia</taxon>
        <taxon>Cytophagales</taxon>
        <taxon>Cytophagaceae</taxon>
        <taxon>Rhabdobacter</taxon>
    </lineage>
</organism>
<protein>
    <submittedName>
        <fullName evidence="3">Transcriptional regulator with XRE-family HTH domain</fullName>
    </submittedName>
</protein>
<dbReference type="InterPro" id="IPR010982">
    <property type="entry name" value="Lambda_DNA-bd_dom_sf"/>
</dbReference>
<dbReference type="EMBL" id="JACHGF010000001">
    <property type="protein sequence ID" value="MBB5281909.1"/>
    <property type="molecule type" value="Genomic_DNA"/>
</dbReference>
<dbReference type="PROSITE" id="PS50943">
    <property type="entry name" value="HTH_CROC1"/>
    <property type="match status" value="1"/>
</dbReference>
<evidence type="ECO:0000313" key="4">
    <source>
        <dbReference type="Proteomes" id="UP000557307"/>
    </source>
</evidence>
<dbReference type="Gene3D" id="1.10.260.40">
    <property type="entry name" value="lambda repressor-like DNA-binding domains"/>
    <property type="match status" value="1"/>
</dbReference>
<dbReference type="PANTHER" id="PTHR46558">
    <property type="entry name" value="TRACRIPTIONAL REGULATORY PROTEIN-RELATED-RELATED"/>
    <property type="match status" value="1"/>
</dbReference>